<reference evidence="1" key="2">
    <citation type="submission" date="2023-01" db="EMBL/GenBank/DDBJ databases">
        <authorList>
            <person name="Petersen C."/>
        </authorList>
    </citation>
    <scope>NUCLEOTIDE SEQUENCE</scope>
    <source>
        <strain evidence="1">IBT 15450</strain>
    </source>
</reference>
<evidence type="ECO:0000313" key="1">
    <source>
        <dbReference type="EMBL" id="KAJ6052113.1"/>
    </source>
</evidence>
<accession>A0AAD6IK92</accession>
<protein>
    <submittedName>
        <fullName evidence="1">Uncharacterized protein</fullName>
    </submittedName>
</protein>
<gene>
    <name evidence="1" type="ORF">N7460_002647</name>
</gene>
<keyword evidence="2" id="KW-1185">Reference proteome</keyword>
<dbReference type="Proteomes" id="UP001219568">
    <property type="component" value="Unassembled WGS sequence"/>
</dbReference>
<organism evidence="1 2">
    <name type="scientific">Penicillium canescens</name>
    <dbReference type="NCBI Taxonomy" id="5083"/>
    <lineage>
        <taxon>Eukaryota</taxon>
        <taxon>Fungi</taxon>
        <taxon>Dikarya</taxon>
        <taxon>Ascomycota</taxon>
        <taxon>Pezizomycotina</taxon>
        <taxon>Eurotiomycetes</taxon>
        <taxon>Eurotiomycetidae</taxon>
        <taxon>Eurotiales</taxon>
        <taxon>Aspergillaceae</taxon>
        <taxon>Penicillium</taxon>
    </lineage>
</organism>
<sequence length="68" mass="7760">MTFCKEAQLSTILYTECMLTSTNQNRKLNKASTTLEYTSVSKAIRTIQYLTPSPQDQDQDQPETINII</sequence>
<dbReference type="AlphaFoldDB" id="A0AAD6IK92"/>
<name>A0AAD6IK92_PENCN</name>
<dbReference type="EMBL" id="JAQJZL010000002">
    <property type="protein sequence ID" value="KAJ6052113.1"/>
    <property type="molecule type" value="Genomic_DNA"/>
</dbReference>
<comment type="caution">
    <text evidence="1">The sequence shown here is derived from an EMBL/GenBank/DDBJ whole genome shotgun (WGS) entry which is preliminary data.</text>
</comment>
<reference evidence="1" key="1">
    <citation type="journal article" date="2023" name="IMA Fungus">
        <title>Comparative genomic study of the Penicillium genus elucidates a diverse pangenome and 15 lateral gene transfer events.</title>
        <authorList>
            <person name="Petersen C."/>
            <person name="Sorensen T."/>
            <person name="Nielsen M.R."/>
            <person name="Sondergaard T.E."/>
            <person name="Sorensen J.L."/>
            <person name="Fitzpatrick D.A."/>
            <person name="Frisvad J.C."/>
            <person name="Nielsen K.L."/>
        </authorList>
    </citation>
    <scope>NUCLEOTIDE SEQUENCE</scope>
    <source>
        <strain evidence="1">IBT 15450</strain>
    </source>
</reference>
<evidence type="ECO:0000313" key="2">
    <source>
        <dbReference type="Proteomes" id="UP001219568"/>
    </source>
</evidence>
<proteinExistence type="predicted"/>